<dbReference type="AlphaFoldDB" id="A0AAG5D5A5"/>
<name>A0AAG5D5A5_ANOAO</name>
<feature type="transmembrane region" description="Helical" evidence="2">
    <location>
        <begin position="526"/>
        <end position="546"/>
    </location>
</feature>
<evidence type="ECO:0000313" key="4">
    <source>
        <dbReference type="Proteomes" id="UP000075880"/>
    </source>
</evidence>
<protein>
    <submittedName>
        <fullName evidence="3">Uncharacterized protein</fullName>
    </submittedName>
</protein>
<evidence type="ECO:0000313" key="3">
    <source>
        <dbReference type="EnsemblMetazoa" id="ENSAATROPP005813"/>
    </source>
</evidence>
<proteinExistence type="predicted"/>
<feature type="compositionally biased region" description="Polar residues" evidence="1">
    <location>
        <begin position="146"/>
        <end position="155"/>
    </location>
</feature>
<reference evidence="3" key="1">
    <citation type="submission" date="2024-04" db="UniProtKB">
        <authorList>
            <consortium name="EnsemblMetazoa"/>
        </authorList>
    </citation>
    <scope>IDENTIFICATION</scope>
    <source>
        <strain evidence="3">EBRO</strain>
    </source>
</reference>
<evidence type="ECO:0000256" key="1">
    <source>
        <dbReference type="SAM" id="MobiDB-lite"/>
    </source>
</evidence>
<feature type="region of interest" description="Disordered" evidence="1">
    <location>
        <begin position="132"/>
        <end position="155"/>
    </location>
</feature>
<sequence length="618" mass="70121">MDSGTWTVEALQLFTVMFFEIILPLLASGLGSYCSQQTGNGAMVYVESLKPVQTVSGHMRISVRVDLTKLRRESELFVDGFVKVRKTCEHLLATEQHDLCERILYVDQQTYRSIVERMEYINSMAPAKAPQQYRSARSLDSDADSTPTRDSLRKNATNRGDQFLANFQHFLNSFDNDTMEEVDPIALRFVVKKLSATLVPLARVIEFKQTAFLELLQPEVKLFNVQNFLQLISPAEREQLFSAIRNNSANFYSPIGRTDRDVWEVLNAGDSHCIFEEDFVVVRLRVPIVSPIFYEAIKVTVLPQIVDDVLAFSRTDHDVLLIDRMRNVTLSLDHGRYRSNCKHLPYVVLCDFKLDVDLGKVSTRQHNCLRSLLLEGSGALCHSVLMRSASNFWLATLNPNIWLYILPFRETVAITLNGRRSINVLNNVGVFELQPKMKIQIGDRVLRYTESSANGTGRIVSLGLTISNKTHGLLKSLSIPLVKMHDTVLVTEKEQFELSAQAMDERILIEAWSANQESKDETRNVILYHVLAVLVVLMLVLVRIALSVCGKAEKPADDVDHSRAMTTLRTKRREVKHSILEVEDHRRRPSDSTKVDVNDDLYKQGNINVLPHACTACK</sequence>
<keyword evidence="2" id="KW-1133">Transmembrane helix</keyword>
<dbReference type="Proteomes" id="UP000075880">
    <property type="component" value="Unassembled WGS sequence"/>
</dbReference>
<keyword evidence="4" id="KW-1185">Reference proteome</keyword>
<dbReference type="EnsemblMetazoa" id="ENSAATROPT006413">
    <property type="protein sequence ID" value="ENSAATROPP005813"/>
    <property type="gene ID" value="ENSAATROPG005200"/>
</dbReference>
<keyword evidence="2" id="KW-0812">Transmembrane</keyword>
<keyword evidence="2" id="KW-0472">Membrane</keyword>
<accession>A0AAG5D5A5</accession>
<organism evidence="3 4">
    <name type="scientific">Anopheles atroparvus</name>
    <name type="common">European mosquito</name>
    <dbReference type="NCBI Taxonomy" id="41427"/>
    <lineage>
        <taxon>Eukaryota</taxon>
        <taxon>Metazoa</taxon>
        <taxon>Ecdysozoa</taxon>
        <taxon>Arthropoda</taxon>
        <taxon>Hexapoda</taxon>
        <taxon>Insecta</taxon>
        <taxon>Pterygota</taxon>
        <taxon>Neoptera</taxon>
        <taxon>Endopterygota</taxon>
        <taxon>Diptera</taxon>
        <taxon>Nematocera</taxon>
        <taxon>Culicoidea</taxon>
        <taxon>Culicidae</taxon>
        <taxon>Anophelinae</taxon>
        <taxon>Anopheles</taxon>
    </lineage>
</organism>
<evidence type="ECO:0000256" key="2">
    <source>
        <dbReference type="SAM" id="Phobius"/>
    </source>
</evidence>